<protein>
    <submittedName>
        <fullName evidence="1">Uncharacterized protein</fullName>
    </submittedName>
</protein>
<dbReference type="Proteomes" id="UP000015106">
    <property type="component" value="Chromosome 3"/>
</dbReference>
<proteinExistence type="predicted"/>
<reference evidence="1" key="2">
    <citation type="submission" date="2018-03" db="EMBL/GenBank/DDBJ databases">
        <title>The Triticum urartu genome reveals the dynamic nature of wheat genome evolution.</title>
        <authorList>
            <person name="Ling H."/>
            <person name="Ma B."/>
            <person name="Shi X."/>
            <person name="Liu H."/>
            <person name="Dong L."/>
            <person name="Sun H."/>
            <person name="Cao Y."/>
            <person name="Gao Q."/>
            <person name="Zheng S."/>
            <person name="Li Y."/>
            <person name="Yu Y."/>
            <person name="Du H."/>
            <person name="Qi M."/>
            <person name="Li Y."/>
            <person name="Yu H."/>
            <person name="Cui Y."/>
            <person name="Wang N."/>
            <person name="Chen C."/>
            <person name="Wu H."/>
            <person name="Zhao Y."/>
            <person name="Zhang J."/>
            <person name="Li Y."/>
            <person name="Zhou W."/>
            <person name="Zhang B."/>
            <person name="Hu W."/>
            <person name="Eijk M."/>
            <person name="Tang J."/>
            <person name="Witsenboer H."/>
            <person name="Zhao S."/>
            <person name="Li Z."/>
            <person name="Zhang A."/>
            <person name="Wang D."/>
            <person name="Liang C."/>
        </authorList>
    </citation>
    <scope>NUCLEOTIDE SEQUENCE [LARGE SCALE GENOMIC DNA]</scope>
    <source>
        <strain evidence="1">cv. G1812</strain>
    </source>
</reference>
<name>A0A8R7PW15_TRIUA</name>
<sequence>MTVQMLYAVAISSIVKVTPRAPSSVQPHGIRMIELVASSSPWLPSSTFLCLGPFLWRCKVAAKTRCTSSSFVCFSVHLLPNRESDFLCVYSTNKSLWLCLRMSTILSLG</sequence>
<accession>A0A8R7PW15</accession>
<dbReference type="EnsemblPlants" id="TuG1812G0300003451.01.T02">
    <property type="protein sequence ID" value="TuG1812G0300003451.01.T02"/>
    <property type="gene ID" value="TuG1812G0300003451.01"/>
</dbReference>
<reference evidence="2" key="1">
    <citation type="journal article" date="2013" name="Nature">
        <title>Draft genome of the wheat A-genome progenitor Triticum urartu.</title>
        <authorList>
            <person name="Ling H.Q."/>
            <person name="Zhao S."/>
            <person name="Liu D."/>
            <person name="Wang J."/>
            <person name="Sun H."/>
            <person name="Zhang C."/>
            <person name="Fan H."/>
            <person name="Li D."/>
            <person name="Dong L."/>
            <person name="Tao Y."/>
            <person name="Gao C."/>
            <person name="Wu H."/>
            <person name="Li Y."/>
            <person name="Cui Y."/>
            <person name="Guo X."/>
            <person name="Zheng S."/>
            <person name="Wang B."/>
            <person name="Yu K."/>
            <person name="Liang Q."/>
            <person name="Yang W."/>
            <person name="Lou X."/>
            <person name="Chen J."/>
            <person name="Feng M."/>
            <person name="Jian J."/>
            <person name="Zhang X."/>
            <person name="Luo G."/>
            <person name="Jiang Y."/>
            <person name="Liu J."/>
            <person name="Wang Z."/>
            <person name="Sha Y."/>
            <person name="Zhang B."/>
            <person name="Wu H."/>
            <person name="Tang D."/>
            <person name="Shen Q."/>
            <person name="Xue P."/>
            <person name="Zou S."/>
            <person name="Wang X."/>
            <person name="Liu X."/>
            <person name="Wang F."/>
            <person name="Yang Y."/>
            <person name="An X."/>
            <person name="Dong Z."/>
            <person name="Zhang K."/>
            <person name="Zhang X."/>
            <person name="Luo M.C."/>
            <person name="Dvorak J."/>
            <person name="Tong Y."/>
            <person name="Wang J."/>
            <person name="Yang H."/>
            <person name="Li Z."/>
            <person name="Wang D."/>
            <person name="Zhang A."/>
            <person name="Wang J."/>
        </authorList>
    </citation>
    <scope>NUCLEOTIDE SEQUENCE</scope>
    <source>
        <strain evidence="2">cv. G1812</strain>
    </source>
</reference>
<evidence type="ECO:0000313" key="2">
    <source>
        <dbReference type="Proteomes" id="UP000015106"/>
    </source>
</evidence>
<organism evidence="1 2">
    <name type="scientific">Triticum urartu</name>
    <name type="common">Red wild einkorn</name>
    <name type="synonym">Crithodium urartu</name>
    <dbReference type="NCBI Taxonomy" id="4572"/>
    <lineage>
        <taxon>Eukaryota</taxon>
        <taxon>Viridiplantae</taxon>
        <taxon>Streptophyta</taxon>
        <taxon>Embryophyta</taxon>
        <taxon>Tracheophyta</taxon>
        <taxon>Spermatophyta</taxon>
        <taxon>Magnoliopsida</taxon>
        <taxon>Liliopsida</taxon>
        <taxon>Poales</taxon>
        <taxon>Poaceae</taxon>
        <taxon>BOP clade</taxon>
        <taxon>Pooideae</taxon>
        <taxon>Triticodae</taxon>
        <taxon>Triticeae</taxon>
        <taxon>Triticinae</taxon>
        <taxon>Triticum</taxon>
    </lineage>
</organism>
<evidence type="ECO:0000313" key="1">
    <source>
        <dbReference type="EnsemblPlants" id="TuG1812G0300003451.01.T02"/>
    </source>
</evidence>
<keyword evidence="2" id="KW-1185">Reference proteome</keyword>
<dbReference type="AlphaFoldDB" id="A0A8R7PW15"/>
<reference evidence="1" key="3">
    <citation type="submission" date="2022-06" db="UniProtKB">
        <authorList>
            <consortium name="EnsemblPlants"/>
        </authorList>
    </citation>
    <scope>IDENTIFICATION</scope>
</reference>
<dbReference type="Gramene" id="TuG1812G0300003451.01.T02">
    <property type="protein sequence ID" value="TuG1812G0300003451.01.T02"/>
    <property type="gene ID" value="TuG1812G0300003451.01"/>
</dbReference>